<accession>A0A7R8UNT4</accession>
<keyword evidence="6" id="KW-1185">Reference proteome</keyword>
<sequence length="400" mass="46362">MTSIENNLKDIVLNVKVPHIIKGLNIPWPAFKSSFQEWCAQFDNFLTSEEILRGGIDFETGNRKHSNIPQWEKFRGEKKMTVKEFYERSAKGSDFFVDNWATYGYKNIKEMPYECAEGFDFGYFGFSEVKDDITFWLSSTDAHTPCHFDTYGCNIVVQVYGRKSWMLFPPNTKLTPTRIPYEESSVYCKETFFSPEDVTSYKDVEGDCYTYVLDPGDVLVVPPKWWHYVENVCPSLSVNAWIPIESDVETQIEECIVRILMKNFIEHGKPNDFLDILNPNEIDLSEDKYNLFDILQYLVDQKSNAGSSPKHKNSYLSENELSALLVNFNEQIIPVPKISKEEFRNILNQRIKRFDPAISDNSTLSTESNIKYHLINAVCSPSIINEIKTDFLMKMNKRTS</sequence>
<gene>
    <name evidence="5" type="ORF">HERILL_LOCUS7142</name>
</gene>
<dbReference type="Gene3D" id="2.60.120.650">
    <property type="entry name" value="Cupin"/>
    <property type="match status" value="1"/>
</dbReference>
<evidence type="ECO:0000256" key="1">
    <source>
        <dbReference type="ARBA" id="ARBA00004496"/>
    </source>
</evidence>
<dbReference type="PROSITE" id="PS51184">
    <property type="entry name" value="JMJC"/>
    <property type="match status" value="1"/>
</dbReference>
<dbReference type="SUPFAM" id="SSF51197">
    <property type="entry name" value="Clavaminate synthase-like"/>
    <property type="match status" value="1"/>
</dbReference>
<dbReference type="PANTHER" id="PTHR12461:SF43">
    <property type="entry name" value="HSPB1-ASSOCIATED PROTEIN 1"/>
    <property type="match status" value="1"/>
</dbReference>
<organism evidence="5 6">
    <name type="scientific">Hermetia illucens</name>
    <name type="common">Black soldier fly</name>
    <dbReference type="NCBI Taxonomy" id="343691"/>
    <lineage>
        <taxon>Eukaryota</taxon>
        <taxon>Metazoa</taxon>
        <taxon>Ecdysozoa</taxon>
        <taxon>Arthropoda</taxon>
        <taxon>Hexapoda</taxon>
        <taxon>Insecta</taxon>
        <taxon>Pterygota</taxon>
        <taxon>Neoptera</taxon>
        <taxon>Endopterygota</taxon>
        <taxon>Diptera</taxon>
        <taxon>Brachycera</taxon>
        <taxon>Stratiomyomorpha</taxon>
        <taxon>Stratiomyidae</taxon>
        <taxon>Hermetiinae</taxon>
        <taxon>Hermetia</taxon>
    </lineage>
</organism>
<dbReference type="OrthoDB" id="438164at2759"/>
<keyword evidence="2" id="KW-0963">Cytoplasm</keyword>
<reference evidence="5 6" key="1">
    <citation type="submission" date="2020-11" db="EMBL/GenBank/DDBJ databases">
        <authorList>
            <person name="Wallbank WR R."/>
            <person name="Pardo Diaz C."/>
            <person name="Kozak K."/>
            <person name="Martin S."/>
            <person name="Jiggins C."/>
            <person name="Moest M."/>
            <person name="Warren A I."/>
            <person name="Generalovic N T."/>
            <person name="Byers J.R.P. K."/>
            <person name="Montejo-Kovacevich G."/>
            <person name="Yen C E."/>
        </authorList>
    </citation>
    <scope>NUCLEOTIDE SEQUENCE [LARGE SCALE GENOMIC DNA]</scope>
</reference>
<dbReference type="AlphaFoldDB" id="A0A7R8UNT4"/>
<dbReference type="FunCoup" id="A0A7R8UNT4">
    <property type="interactions" value="3"/>
</dbReference>
<dbReference type="InterPro" id="IPR041667">
    <property type="entry name" value="Cupin_8"/>
</dbReference>
<dbReference type="SMART" id="SM00558">
    <property type="entry name" value="JmjC"/>
    <property type="match status" value="1"/>
</dbReference>
<dbReference type="InParanoid" id="A0A7R8UNT4"/>
<dbReference type="Proteomes" id="UP000594454">
    <property type="component" value="Chromosome 3"/>
</dbReference>
<evidence type="ECO:0000313" key="6">
    <source>
        <dbReference type="Proteomes" id="UP000594454"/>
    </source>
</evidence>
<dbReference type="OMA" id="CIVRILM"/>
<name>A0A7R8UNT4_HERIL</name>
<dbReference type="Pfam" id="PF13621">
    <property type="entry name" value="Cupin_8"/>
    <property type="match status" value="1"/>
</dbReference>
<protein>
    <recommendedName>
        <fullName evidence="4">JmjC domain-containing protein</fullName>
    </recommendedName>
</protein>
<dbReference type="EMBL" id="LR899011">
    <property type="protein sequence ID" value="CAD7084237.1"/>
    <property type="molecule type" value="Genomic_DNA"/>
</dbReference>
<dbReference type="GO" id="GO:0005737">
    <property type="term" value="C:cytoplasm"/>
    <property type="evidence" value="ECO:0007669"/>
    <property type="project" value="UniProtKB-SubCell"/>
</dbReference>
<dbReference type="PANTHER" id="PTHR12461">
    <property type="entry name" value="HYPOXIA-INDUCIBLE FACTOR 1 ALPHA INHIBITOR-RELATED"/>
    <property type="match status" value="1"/>
</dbReference>
<dbReference type="InterPro" id="IPR003347">
    <property type="entry name" value="JmjC_dom"/>
</dbReference>
<evidence type="ECO:0000259" key="4">
    <source>
        <dbReference type="PROSITE" id="PS51184"/>
    </source>
</evidence>
<comment type="function">
    <text evidence="3">May play a role in cellular stress response.</text>
</comment>
<evidence type="ECO:0000313" key="5">
    <source>
        <dbReference type="EMBL" id="CAD7084237.1"/>
    </source>
</evidence>
<comment type="subcellular location">
    <subcellularLocation>
        <location evidence="1">Cytoplasm</location>
    </subcellularLocation>
</comment>
<evidence type="ECO:0000256" key="2">
    <source>
        <dbReference type="ARBA" id="ARBA00022490"/>
    </source>
</evidence>
<proteinExistence type="predicted"/>
<feature type="domain" description="JmjC" evidence="4">
    <location>
        <begin position="97"/>
        <end position="259"/>
    </location>
</feature>
<evidence type="ECO:0000256" key="3">
    <source>
        <dbReference type="ARBA" id="ARBA00037342"/>
    </source>
</evidence>